<feature type="transmembrane region" description="Helical" evidence="9">
    <location>
        <begin position="15"/>
        <end position="36"/>
    </location>
</feature>
<dbReference type="AlphaFoldDB" id="H2ZMA0"/>
<evidence type="ECO:0000259" key="10">
    <source>
        <dbReference type="Pfam" id="PF00324"/>
    </source>
</evidence>
<feature type="domain" description="Amino acid permease/ SLC12A" evidence="10">
    <location>
        <begin position="26"/>
        <end position="249"/>
    </location>
</feature>
<dbReference type="GO" id="GO:0015179">
    <property type="term" value="F:L-amino acid transmembrane transporter activity"/>
    <property type="evidence" value="ECO:0007669"/>
    <property type="project" value="TreeGrafter"/>
</dbReference>
<feature type="transmembrane region" description="Helical" evidence="9">
    <location>
        <begin position="370"/>
        <end position="392"/>
    </location>
</feature>
<comment type="subcellular location">
    <subcellularLocation>
        <location evidence="1">Apical cell membrane</location>
        <topology evidence="1">Multi-pass membrane protein</topology>
    </subcellularLocation>
</comment>
<dbReference type="GO" id="GO:0016324">
    <property type="term" value="C:apical plasma membrane"/>
    <property type="evidence" value="ECO:0007669"/>
    <property type="project" value="UniProtKB-SubCell"/>
</dbReference>
<dbReference type="PANTHER" id="PTHR11785:SF512">
    <property type="entry name" value="SOBREMESA, ISOFORM B"/>
    <property type="match status" value="1"/>
</dbReference>
<sequence>NTSEVNEQFELKRTIGLAGGIAVISGTMVGSGIFVSPVGVLSGVNGSVGLSLVIWAACGVISSLASLCYCELGSSIRESGGEYAYLNKAYGPIAAFIFSWTSSVVTRTAGNAATAVTFGSYFVEAFFPGGCTQPDVIVKLTAAVLILTLAVINYVSVTASARLMQILAIAKFVAMGVIIVGGLVRLGQGDPVGISNLSNAFRPQDLAGLGFSQIGLAFYQGLWSYEGWNNLNYITEEVKNPKKNLPLSIVISVPLVTGMMIWLICGLVAALSALCYCELGASLKASGGDYVNFELAYGNMVAFMYIMTWIFMDVGSGISLQVFSAYFISSFIGTDCKAPDIFIKLVSAWLLIALNCLNSRSVRSVVKLEIFFTIGKFLAMCVIGVAGIVKLVSGNTIGRENFQNAFSSDGIKEVGPGDIALGFYQGLFSYSGWMALNTIAEEITDVAKNLPKASLFSLVIVTIMYLVVNIGYFSVLTVEEMISSPAVAVTFANKVLGPMAWIIPLTVCVSTLGNQNGVCLIRGRYPFVAARNGQLPKAIITFHIFAMIHVKYYTPVPALILNTIFGILFIFMGDVNVLINAFGFVGWTIYGLSSASVLVLRYRMPDLPRPYKVPIVVPIATCIFSAAFVIIPVITEPNPFYFIALGFYLFSCLIYYLCMVKKFTLPGMKRVTAFLQRLLLVAETEWDE</sequence>
<feature type="transmembrane region" description="Helical" evidence="9">
    <location>
        <begin position="245"/>
        <end position="274"/>
    </location>
</feature>
<reference evidence="11" key="2">
    <citation type="submission" date="2025-08" db="UniProtKB">
        <authorList>
            <consortium name="Ensembl"/>
        </authorList>
    </citation>
    <scope>IDENTIFICATION</scope>
</reference>
<dbReference type="PANTHER" id="PTHR11785">
    <property type="entry name" value="AMINO ACID TRANSPORTER"/>
    <property type="match status" value="1"/>
</dbReference>
<organism evidence="11 12">
    <name type="scientific">Ciona savignyi</name>
    <name type="common">Pacific transparent sea squirt</name>
    <dbReference type="NCBI Taxonomy" id="51511"/>
    <lineage>
        <taxon>Eukaryota</taxon>
        <taxon>Metazoa</taxon>
        <taxon>Chordata</taxon>
        <taxon>Tunicata</taxon>
        <taxon>Ascidiacea</taxon>
        <taxon>Phlebobranchia</taxon>
        <taxon>Cionidae</taxon>
        <taxon>Ciona</taxon>
    </lineage>
</organism>
<name>H2ZMA0_CIOSA</name>
<dbReference type="FunFam" id="1.20.1740.10:FF:000036">
    <property type="entry name" value="Solute carrier family 7 member 13"/>
    <property type="match status" value="1"/>
</dbReference>
<feature type="transmembrane region" description="Helical" evidence="9">
    <location>
        <begin position="455"/>
        <end position="475"/>
    </location>
</feature>
<feature type="transmembrane region" description="Helical" evidence="9">
    <location>
        <begin position="613"/>
        <end position="634"/>
    </location>
</feature>
<evidence type="ECO:0000256" key="9">
    <source>
        <dbReference type="SAM" id="Phobius"/>
    </source>
</evidence>
<keyword evidence="4" id="KW-1003">Cell membrane</keyword>
<dbReference type="Proteomes" id="UP000007875">
    <property type="component" value="Unassembled WGS sequence"/>
</dbReference>
<dbReference type="Pfam" id="PF00324">
    <property type="entry name" value="AA_permease"/>
    <property type="match status" value="1"/>
</dbReference>
<dbReference type="InterPro" id="IPR002293">
    <property type="entry name" value="AA/rel_permease1"/>
</dbReference>
<evidence type="ECO:0000256" key="1">
    <source>
        <dbReference type="ARBA" id="ARBA00004424"/>
    </source>
</evidence>
<dbReference type="STRING" id="51511.ENSCSAVP00000018716"/>
<evidence type="ECO:0000256" key="8">
    <source>
        <dbReference type="ARBA" id="ARBA00023157"/>
    </source>
</evidence>
<dbReference type="InterPro" id="IPR004841">
    <property type="entry name" value="AA-permease/SLC12A_dom"/>
</dbReference>
<feature type="transmembrane region" description="Helical" evidence="9">
    <location>
        <begin position="640"/>
        <end position="660"/>
    </location>
</feature>
<keyword evidence="12" id="KW-1185">Reference proteome</keyword>
<dbReference type="Ensembl" id="ENSCSAVT00000018921.1">
    <property type="protein sequence ID" value="ENSCSAVP00000018716.1"/>
    <property type="gene ID" value="ENSCSAVG00000011001.1"/>
</dbReference>
<feature type="transmembrane region" description="Helical" evidence="9">
    <location>
        <begin position="552"/>
        <end position="572"/>
    </location>
</feature>
<keyword evidence="3" id="KW-0813">Transport</keyword>
<dbReference type="Pfam" id="PF13520">
    <property type="entry name" value="AA_permease_2"/>
    <property type="match status" value="1"/>
</dbReference>
<evidence type="ECO:0000256" key="2">
    <source>
        <dbReference type="ARBA" id="ARBA00009523"/>
    </source>
</evidence>
<proteinExistence type="inferred from homology"/>
<evidence type="ECO:0000256" key="6">
    <source>
        <dbReference type="ARBA" id="ARBA00022989"/>
    </source>
</evidence>
<dbReference type="GeneTree" id="ENSGT00940000164525"/>
<dbReference type="Gene3D" id="1.20.1740.10">
    <property type="entry name" value="Amino acid/polyamine transporter I"/>
    <property type="match status" value="2"/>
</dbReference>
<accession>H2ZMA0</accession>
<keyword evidence="7 9" id="KW-0472">Membrane</keyword>
<evidence type="ECO:0000256" key="4">
    <source>
        <dbReference type="ARBA" id="ARBA00022475"/>
    </source>
</evidence>
<dbReference type="FunFam" id="1.20.1740.10:FF:000056">
    <property type="entry name" value="Y+L amino acid transporter 2"/>
    <property type="match status" value="1"/>
</dbReference>
<dbReference type="eggNOG" id="KOG1287">
    <property type="taxonomic scope" value="Eukaryota"/>
</dbReference>
<evidence type="ECO:0000313" key="11">
    <source>
        <dbReference type="Ensembl" id="ENSCSAVP00000018716.1"/>
    </source>
</evidence>
<dbReference type="InParanoid" id="H2ZMA0"/>
<feature type="transmembrane region" description="Helical" evidence="9">
    <location>
        <begin position="136"/>
        <end position="157"/>
    </location>
</feature>
<comment type="similarity">
    <text evidence="2">Belongs to the amino acid-polyamine-organocation (APC) superfamily.</text>
</comment>
<evidence type="ECO:0000313" key="12">
    <source>
        <dbReference type="Proteomes" id="UP000007875"/>
    </source>
</evidence>
<protein>
    <recommendedName>
        <fullName evidence="10">Amino acid permease/ SLC12A domain-containing protein</fullName>
    </recommendedName>
</protein>
<reference evidence="11" key="3">
    <citation type="submission" date="2025-09" db="UniProtKB">
        <authorList>
            <consortium name="Ensembl"/>
        </authorList>
    </citation>
    <scope>IDENTIFICATION</scope>
</reference>
<feature type="transmembrane region" description="Helical" evidence="9">
    <location>
        <begin position="495"/>
        <end position="514"/>
    </location>
</feature>
<evidence type="ECO:0000256" key="3">
    <source>
        <dbReference type="ARBA" id="ARBA00022448"/>
    </source>
</evidence>
<feature type="transmembrane region" description="Helical" evidence="9">
    <location>
        <begin position="578"/>
        <end position="601"/>
    </location>
</feature>
<keyword evidence="5 9" id="KW-0812">Transmembrane</keyword>
<evidence type="ECO:0000256" key="5">
    <source>
        <dbReference type="ARBA" id="ARBA00022692"/>
    </source>
</evidence>
<feature type="transmembrane region" description="Helical" evidence="9">
    <location>
        <begin position="163"/>
        <end position="186"/>
    </location>
</feature>
<evidence type="ECO:0000256" key="7">
    <source>
        <dbReference type="ARBA" id="ARBA00023136"/>
    </source>
</evidence>
<feature type="transmembrane region" description="Helical" evidence="9">
    <location>
        <begin position="48"/>
        <end position="70"/>
    </location>
</feature>
<feature type="transmembrane region" description="Helical" evidence="9">
    <location>
        <begin position="295"/>
        <end position="312"/>
    </location>
</feature>
<keyword evidence="6 9" id="KW-1133">Transmembrane helix</keyword>
<keyword evidence="8" id="KW-1015">Disulfide bond</keyword>
<reference evidence="12" key="1">
    <citation type="submission" date="2003-08" db="EMBL/GenBank/DDBJ databases">
        <authorList>
            <person name="Birren B."/>
            <person name="Nusbaum C."/>
            <person name="Abebe A."/>
            <person name="Abouelleil A."/>
            <person name="Adekoya E."/>
            <person name="Ait-zahra M."/>
            <person name="Allen N."/>
            <person name="Allen T."/>
            <person name="An P."/>
            <person name="Anderson M."/>
            <person name="Anderson S."/>
            <person name="Arachchi H."/>
            <person name="Armbruster J."/>
            <person name="Bachantsang P."/>
            <person name="Baldwin J."/>
            <person name="Barry A."/>
            <person name="Bayul T."/>
            <person name="Blitshsteyn B."/>
            <person name="Bloom T."/>
            <person name="Blye J."/>
            <person name="Boguslavskiy L."/>
            <person name="Borowsky M."/>
            <person name="Boukhgalter B."/>
            <person name="Brunache A."/>
            <person name="Butler J."/>
            <person name="Calixte N."/>
            <person name="Calvo S."/>
            <person name="Camarata J."/>
            <person name="Campo K."/>
            <person name="Chang J."/>
            <person name="Cheshatsang Y."/>
            <person name="Citroen M."/>
            <person name="Collymore A."/>
            <person name="Considine T."/>
            <person name="Cook A."/>
            <person name="Cooke P."/>
            <person name="Corum B."/>
            <person name="Cuomo C."/>
            <person name="David R."/>
            <person name="Dawoe T."/>
            <person name="Degray S."/>
            <person name="Dodge S."/>
            <person name="Dooley K."/>
            <person name="Dorje P."/>
            <person name="Dorjee K."/>
            <person name="Dorris L."/>
            <person name="Duffey N."/>
            <person name="Dupes A."/>
            <person name="Elkins T."/>
            <person name="Engels R."/>
            <person name="Erickson J."/>
            <person name="Farina A."/>
            <person name="Faro S."/>
            <person name="Ferreira P."/>
            <person name="Fischer H."/>
            <person name="Fitzgerald M."/>
            <person name="Foley K."/>
            <person name="Gage D."/>
            <person name="Galagan J."/>
            <person name="Gearin G."/>
            <person name="Gnerre S."/>
            <person name="Gnirke A."/>
            <person name="Goyette A."/>
            <person name="Graham J."/>
            <person name="Grandbois E."/>
            <person name="Gyaltsen K."/>
            <person name="Hafez N."/>
            <person name="Hagopian D."/>
            <person name="Hagos B."/>
            <person name="Hall J."/>
            <person name="Hatcher B."/>
            <person name="Heller A."/>
            <person name="Higgins H."/>
            <person name="Honan T."/>
            <person name="Horn A."/>
            <person name="Houde N."/>
            <person name="Hughes L."/>
            <person name="Hulme W."/>
            <person name="Husby E."/>
            <person name="Iliev I."/>
            <person name="Jaffe D."/>
            <person name="Jones C."/>
            <person name="Kamal M."/>
            <person name="Kamat A."/>
            <person name="Kamvysselis M."/>
            <person name="Karlsson E."/>
            <person name="Kells C."/>
            <person name="Kieu A."/>
            <person name="Kisner P."/>
            <person name="Kodira C."/>
            <person name="Kulbokas E."/>
            <person name="Labutti K."/>
            <person name="Lama D."/>
            <person name="Landers T."/>
            <person name="Leger J."/>
            <person name="Levine S."/>
            <person name="Lewis D."/>
            <person name="Lewis T."/>
            <person name="Lindblad-toh K."/>
            <person name="Liu X."/>
            <person name="Lokyitsang T."/>
            <person name="Lokyitsang Y."/>
            <person name="Lucien O."/>
            <person name="Lui A."/>
            <person name="Ma L.J."/>
            <person name="Mabbitt R."/>
            <person name="Macdonald J."/>
            <person name="Maclean C."/>
            <person name="Major J."/>
            <person name="Manning J."/>
            <person name="Marabella R."/>
            <person name="Maru K."/>
            <person name="Matthews C."/>
            <person name="Mauceli E."/>
            <person name="Mccarthy M."/>
            <person name="Mcdonough S."/>
            <person name="Mcghee T."/>
            <person name="Meldrim J."/>
            <person name="Meneus L."/>
            <person name="Mesirov J."/>
            <person name="Mihalev A."/>
            <person name="Mihova T."/>
            <person name="Mikkelsen T."/>
            <person name="Mlenga V."/>
            <person name="Moru K."/>
            <person name="Mozes J."/>
            <person name="Mulrain L."/>
            <person name="Munson G."/>
            <person name="Naylor J."/>
            <person name="Newes C."/>
            <person name="Nguyen C."/>
            <person name="Nguyen N."/>
            <person name="Nguyen T."/>
            <person name="Nicol R."/>
            <person name="Nielsen C."/>
            <person name="Nizzari M."/>
            <person name="Norbu C."/>
            <person name="Norbu N."/>
            <person name="O'donnell P."/>
            <person name="Okoawo O."/>
            <person name="O'leary S."/>
            <person name="Omotosho B."/>
            <person name="O'neill K."/>
            <person name="Osman S."/>
            <person name="Parker S."/>
            <person name="Perrin D."/>
            <person name="Phunkhang P."/>
            <person name="Piqani B."/>
            <person name="Purcell S."/>
            <person name="Rachupka T."/>
            <person name="Ramasamy U."/>
            <person name="Rameau R."/>
            <person name="Ray V."/>
            <person name="Raymond C."/>
            <person name="Retta R."/>
            <person name="Richardson S."/>
            <person name="Rise C."/>
            <person name="Rodriguez J."/>
            <person name="Rogers J."/>
            <person name="Rogov P."/>
            <person name="Rutman M."/>
            <person name="Schupbach R."/>
            <person name="Seaman C."/>
            <person name="Settipalli S."/>
            <person name="Sharpe T."/>
            <person name="Sheridan J."/>
            <person name="Sherpa N."/>
            <person name="Shi J."/>
            <person name="Smirnov S."/>
            <person name="Smith C."/>
            <person name="Sougnez C."/>
            <person name="Spencer B."/>
            <person name="Stalker J."/>
            <person name="Stange-thomann N."/>
            <person name="Stavropoulos S."/>
            <person name="Stetson K."/>
            <person name="Stone C."/>
            <person name="Stone S."/>
            <person name="Stubbs M."/>
            <person name="Talamas J."/>
            <person name="Tchuinga P."/>
            <person name="Tenzing P."/>
            <person name="Tesfaye S."/>
            <person name="Theodore J."/>
            <person name="Thoulutsang Y."/>
            <person name="Topham K."/>
            <person name="Towey S."/>
            <person name="Tsamla T."/>
            <person name="Tsomo N."/>
            <person name="Vallee D."/>
            <person name="Vassiliev H."/>
            <person name="Venkataraman V."/>
            <person name="Vinson J."/>
            <person name="Vo A."/>
            <person name="Wade C."/>
            <person name="Wang S."/>
            <person name="Wangchuk T."/>
            <person name="Wangdi T."/>
            <person name="Whittaker C."/>
            <person name="Wilkinson J."/>
            <person name="Wu Y."/>
            <person name="Wyman D."/>
            <person name="Yadav S."/>
            <person name="Yang S."/>
            <person name="Yang X."/>
            <person name="Yeager S."/>
            <person name="Yee E."/>
            <person name="Young G."/>
            <person name="Zainoun J."/>
            <person name="Zembeck L."/>
            <person name="Zimmer A."/>
            <person name="Zody M."/>
            <person name="Lander E."/>
        </authorList>
    </citation>
    <scope>NUCLEOTIDE SEQUENCE [LARGE SCALE GENOMIC DNA]</scope>
</reference>
<dbReference type="InterPro" id="IPR050598">
    <property type="entry name" value="AminoAcid_Transporter"/>
</dbReference>